<name>A0A3D9C420_9FLAO</name>
<reference evidence="2" key="1">
    <citation type="submission" date="2018-06" db="EMBL/GenBank/DDBJ databases">
        <authorList>
            <person name="Lum Nde A."/>
            <person name="Hugo C."/>
        </authorList>
    </citation>
    <scope>NUCLEOTIDE SEQUENCE [LARGE SCALE GENOMIC DNA]</scope>
    <source>
        <strain evidence="2">1_F178</strain>
    </source>
</reference>
<organism evidence="1 2">
    <name type="scientific">Chryseobacterium pennae</name>
    <dbReference type="NCBI Taxonomy" id="2258962"/>
    <lineage>
        <taxon>Bacteria</taxon>
        <taxon>Pseudomonadati</taxon>
        <taxon>Bacteroidota</taxon>
        <taxon>Flavobacteriia</taxon>
        <taxon>Flavobacteriales</taxon>
        <taxon>Weeksellaceae</taxon>
        <taxon>Chryseobacterium group</taxon>
        <taxon>Chryseobacterium</taxon>
    </lineage>
</organism>
<dbReference type="EMBL" id="QNVT01000023">
    <property type="protein sequence ID" value="REC60617.1"/>
    <property type="molecule type" value="Genomic_DNA"/>
</dbReference>
<accession>A0A3D9C420</accession>
<evidence type="ECO:0000313" key="2">
    <source>
        <dbReference type="Proteomes" id="UP000256686"/>
    </source>
</evidence>
<dbReference type="AlphaFoldDB" id="A0A3D9C420"/>
<comment type="caution">
    <text evidence="1">The sequence shown here is derived from an EMBL/GenBank/DDBJ whole genome shotgun (WGS) entry which is preliminary data.</text>
</comment>
<evidence type="ECO:0000313" key="1">
    <source>
        <dbReference type="EMBL" id="REC60617.1"/>
    </source>
</evidence>
<protein>
    <submittedName>
        <fullName evidence="1">Uncharacterized protein</fullName>
    </submittedName>
</protein>
<dbReference type="Proteomes" id="UP000256686">
    <property type="component" value="Unassembled WGS sequence"/>
</dbReference>
<gene>
    <name evidence="1" type="ORF">DRF65_20370</name>
</gene>
<proteinExistence type="predicted"/>
<sequence length="72" mass="8421">MPRTQNYAQNSVYYLHSAIENDTTFDISIDQIINYCGSIPKEIILANKTEPEQIRFIEQPEKKDKQTIFRLG</sequence>
<keyword evidence="2" id="KW-1185">Reference proteome</keyword>